<feature type="compositionally biased region" description="Acidic residues" evidence="2">
    <location>
        <begin position="350"/>
        <end position="370"/>
    </location>
</feature>
<feature type="region of interest" description="Disordered" evidence="2">
    <location>
        <begin position="344"/>
        <end position="370"/>
    </location>
</feature>
<evidence type="ECO:0000313" key="3">
    <source>
        <dbReference type="EMBL" id="RHZ03919.1"/>
    </source>
</evidence>
<evidence type="ECO:0000256" key="2">
    <source>
        <dbReference type="SAM" id="MobiDB-lite"/>
    </source>
</evidence>
<feature type="compositionally biased region" description="Acidic residues" evidence="2">
    <location>
        <begin position="300"/>
        <end position="316"/>
    </location>
</feature>
<dbReference type="Proteomes" id="UP000285430">
    <property type="component" value="Unassembled WGS sequence"/>
</dbReference>
<reference evidence="3 4" key="1">
    <citation type="submission" date="2018-08" db="EMBL/GenBank/DDBJ databases">
        <title>Aphanomyces genome sequencing and annotation.</title>
        <authorList>
            <person name="Minardi D."/>
            <person name="Oidtmann B."/>
            <person name="Van Der Giezen M."/>
            <person name="Studholme D.J."/>
        </authorList>
    </citation>
    <scope>NUCLEOTIDE SEQUENCE [LARGE SCALE GENOMIC DNA]</scope>
    <source>
        <strain evidence="3 4">Da</strain>
    </source>
</reference>
<feature type="region of interest" description="Disordered" evidence="2">
    <location>
        <begin position="217"/>
        <end position="326"/>
    </location>
</feature>
<organism evidence="3 4">
    <name type="scientific">Aphanomyces astaci</name>
    <name type="common">Crayfish plague agent</name>
    <dbReference type="NCBI Taxonomy" id="112090"/>
    <lineage>
        <taxon>Eukaryota</taxon>
        <taxon>Sar</taxon>
        <taxon>Stramenopiles</taxon>
        <taxon>Oomycota</taxon>
        <taxon>Saprolegniomycetes</taxon>
        <taxon>Saprolegniales</taxon>
        <taxon>Verrucalvaceae</taxon>
        <taxon>Aphanomyces</taxon>
    </lineage>
</organism>
<accession>A0A3R6XAV6</accession>
<evidence type="ECO:0000256" key="1">
    <source>
        <dbReference type="SAM" id="Coils"/>
    </source>
</evidence>
<feature type="compositionally biased region" description="Acidic residues" evidence="2">
    <location>
        <begin position="248"/>
        <end position="288"/>
    </location>
</feature>
<name>A0A3R6XAV6_APHAT</name>
<evidence type="ECO:0000313" key="4">
    <source>
        <dbReference type="Proteomes" id="UP000285430"/>
    </source>
</evidence>
<protein>
    <submittedName>
        <fullName evidence="3">Uncharacterized protein</fullName>
    </submittedName>
</protein>
<dbReference type="EMBL" id="QUTH01007785">
    <property type="protein sequence ID" value="RHZ03919.1"/>
    <property type="molecule type" value="Genomic_DNA"/>
</dbReference>
<dbReference type="VEuPathDB" id="FungiDB:H257_05079"/>
<sequence>MNVSQNTTFKLNLDALTRFDLDLQEASPGGADTDFFLTTSSPINALNEIAFEWPTTDDDELDSLFTTKNDDAAALVPELTLLQGEPSLDEFRDFTAVFMTPPRKTRQPKRKLFSDDEMEARYCLRQSDVQSPQVPASPLTHYSRQRLEIAELTVVAEALERQLQAMQASRMLHGFTAYENALKAKAALLEAQEANMSLKHQVQGHLRQRQQLQTIAFGSQQSPLPTTKESKPAANGKAQAKKRARGDEESDDDDDEDVEEGEDESGDEDAGEGDDDDDDEEDDDDQDDTPSRKKQKKQADDDDDDDDDDNDHDDDNVTLNQDDLIGVDASNIIPRARRRAAVAAMALPMNDEEDEHKEAPQSDDDEEAEF</sequence>
<proteinExistence type="predicted"/>
<feature type="coiled-coil region" evidence="1">
    <location>
        <begin position="142"/>
        <end position="169"/>
    </location>
</feature>
<keyword evidence="1" id="KW-0175">Coiled coil</keyword>
<gene>
    <name evidence="3" type="ORF">DYB37_007204</name>
</gene>
<feature type="compositionally biased region" description="Polar residues" evidence="2">
    <location>
        <begin position="217"/>
        <end position="227"/>
    </location>
</feature>
<comment type="caution">
    <text evidence="3">The sequence shown here is derived from an EMBL/GenBank/DDBJ whole genome shotgun (WGS) entry which is preliminary data.</text>
</comment>
<dbReference type="AlphaFoldDB" id="A0A3R6XAV6"/>